<dbReference type="InterPro" id="IPR020476">
    <property type="entry name" value="Nudix_hydrolase"/>
</dbReference>
<feature type="domain" description="Nudix hydrolase" evidence="4">
    <location>
        <begin position="150"/>
        <end position="291"/>
    </location>
</feature>
<reference evidence="5 6" key="1">
    <citation type="submission" date="2016-10" db="EMBL/GenBank/DDBJ databases">
        <authorList>
            <person name="de Groot N.N."/>
        </authorList>
    </citation>
    <scope>NUCLEOTIDE SEQUENCE [LARGE SCALE GENOMIC DNA]</scope>
    <source>
        <strain evidence="5 6">CGMCC 1.11156</strain>
    </source>
</reference>
<dbReference type="PROSITE" id="PS00893">
    <property type="entry name" value="NUDIX_BOX"/>
    <property type="match status" value="2"/>
</dbReference>
<dbReference type="PANTHER" id="PTHR43736">
    <property type="entry name" value="ADP-RIBOSE PYROPHOSPHATASE"/>
    <property type="match status" value="1"/>
</dbReference>
<keyword evidence="6" id="KW-1185">Reference proteome</keyword>
<accession>A0A1I3HXA5</accession>
<dbReference type="CDD" id="cd02883">
    <property type="entry name" value="NUDIX_Hydrolase"/>
    <property type="match status" value="1"/>
</dbReference>
<organism evidence="5 6">
    <name type="scientific">Nocardioides psychrotolerans</name>
    <dbReference type="NCBI Taxonomy" id="1005945"/>
    <lineage>
        <taxon>Bacteria</taxon>
        <taxon>Bacillati</taxon>
        <taxon>Actinomycetota</taxon>
        <taxon>Actinomycetes</taxon>
        <taxon>Propionibacteriales</taxon>
        <taxon>Nocardioidaceae</taxon>
        <taxon>Nocardioides</taxon>
    </lineage>
</organism>
<dbReference type="Pfam" id="PF00293">
    <property type="entry name" value="NUDIX"/>
    <property type="match status" value="2"/>
</dbReference>
<protein>
    <submittedName>
        <fullName evidence="5">ADP-ribose pyrophosphatase YjhB, NUDIX family</fullName>
    </submittedName>
</protein>
<evidence type="ECO:0000256" key="3">
    <source>
        <dbReference type="RuleBase" id="RU003476"/>
    </source>
</evidence>
<dbReference type="PROSITE" id="PS51462">
    <property type="entry name" value="NUDIX"/>
    <property type="match status" value="2"/>
</dbReference>
<dbReference type="PRINTS" id="PR00502">
    <property type="entry name" value="NUDIXFAMILY"/>
</dbReference>
<proteinExistence type="inferred from homology"/>
<dbReference type="OrthoDB" id="9804442at2"/>
<dbReference type="PANTHER" id="PTHR43736:SF1">
    <property type="entry name" value="DIHYDRONEOPTERIN TRIPHOSPHATE DIPHOSPHATASE"/>
    <property type="match status" value="1"/>
</dbReference>
<evidence type="ECO:0000256" key="2">
    <source>
        <dbReference type="ARBA" id="ARBA00022801"/>
    </source>
</evidence>
<evidence type="ECO:0000313" key="6">
    <source>
        <dbReference type="Proteomes" id="UP000198649"/>
    </source>
</evidence>
<comment type="similarity">
    <text evidence="1 3">Belongs to the Nudix hydrolase family.</text>
</comment>
<name>A0A1I3HXA5_9ACTN</name>
<evidence type="ECO:0000259" key="4">
    <source>
        <dbReference type="PROSITE" id="PS51462"/>
    </source>
</evidence>
<dbReference type="GO" id="GO:0016787">
    <property type="term" value="F:hydrolase activity"/>
    <property type="evidence" value="ECO:0007669"/>
    <property type="project" value="UniProtKB-KW"/>
</dbReference>
<evidence type="ECO:0000256" key="1">
    <source>
        <dbReference type="ARBA" id="ARBA00005582"/>
    </source>
</evidence>
<evidence type="ECO:0000313" key="5">
    <source>
        <dbReference type="EMBL" id="SFI40355.1"/>
    </source>
</evidence>
<dbReference type="InterPro" id="IPR000086">
    <property type="entry name" value="NUDIX_hydrolase_dom"/>
</dbReference>
<gene>
    <name evidence="5" type="ORF">SAMN05216561_10826</name>
</gene>
<dbReference type="SUPFAM" id="SSF55811">
    <property type="entry name" value="Nudix"/>
    <property type="match status" value="2"/>
</dbReference>
<dbReference type="EMBL" id="FOQG01000008">
    <property type="protein sequence ID" value="SFI40355.1"/>
    <property type="molecule type" value="Genomic_DNA"/>
</dbReference>
<dbReference type="Gene3D" id="3.90.79.10">
    <property type="entry name" value="Nucleoside Triphosphate Pyrophosphohydrolase"/>
    <property type="match status" value="2"/>
</dbReference>
<feature type="domain" description="Nudix hydrolase" evidence="4">
    <location>
        <begin position="5"/>
        <end position="144"/>
    </location>
</feature>
<dbReference type="InterPro" id="IPR020084">
    <property type="entry name" value="NUDIX_hydrolase_CS"/>
</dbReference>
<dbReference type="InterPro" id="IPR015797">
    <property type="entry name" value="NUDIX_hydrolase-like_dom_sf"/>
</dbReference>
<dbReference type="Proteomes" id="UP000198649">
    <property type="component" value="Unassembled WGS sequence"/>
</dbReference>
<sequence>MREQMQRVAAYAVILRDGEILLSRLAPRLAREELWTLPGGGLDHGEDPRHAVVREVYEETGLAVTIGSTAHTFSFHQPEAWRKGRRADAHNLRIVYDGWVPVDAPPPRVVEVDGSTVDAAWHPVAAVLAGTIPTVGLVKEALAAHEPARLQRTAAYALLVCDDAVLLTRVSPRGFHTGRWALPGGGIDQGEMPRAAVLREVREETGLTCVVGEVLAVDDERIRGTAPSGRDEEFHAIGIVFSATLPDGADLADLAVEEGGTTDAAAWVSLAEVGSGAVPVVPLVRAALAAREAVTARSGPPPPRTR</sequence>
<dbReference type="STRING" id="1005945.SAMN05216561_10826"/>
<dbReference type="RefSeq" id="WP_091113267.1">
    <property type="nucleotide sequence ID" value="NZ_BKAF01000015.1"/>
</dbReference>
<keyword evidence="2 3" id="KW-0378">Hydrolase</keyword>
<dbReference type="AlphaFoldDB" id="A0A1I3HXA5"/>